<feature type="domain" description="FAE" evidence="3">
    <location>
        <begin position="1"/>
        <end position="101"/>
    </location>
</feature>
<proteinExistence type="predicted"/>
<dbReference type="InterPro" id="IPR013601">
    <property type="entry name" value="FAE1_typ3_polyketide_synth"/>
</dbReference>
<dbReference type="InterPro" id="IPR016039">
    <property type="entry name" value="Thiolase-like"/>
</dbReference>
<protein>
    <recommendedName>
        <fullName evidence="3">FAE domain-containing protein</fullName>
    </recommendedName>
</protein>
<comment type="caution">
    <text evidence="4">The sequence shown here is derived from an EMBL/GenBank/DDBJ whole genome shotgun (WGS) entry which is preliminary data.</text>
</comment>
<dbReference type="InterPro" id="IPR012392">
    <property type="entry name" value="3-ktacl-CoA_syn"/>
</dbReference>
<dbReference type="GO" id="GO:0006633">
    <property type="term" value="P:fatty acid biosynthetic process"/>
    <property type="evidence" value="ECO:0007669"/>
    <property type="project" value="InterPro"/>
</dbReference>
<dbReference type="GO" id="GO:0009922">
    <property type="term" value="F:fatty acid elongase activity"/>
    <property type="evidence" value="ECO:0007669"/>
    <property type="project" value="UniProtKB-EC"/>
</dbReference>
<dbReference type="Gene3D" id="3.40.47.10">
    <property type="match status" value="1"/>
</dbReference>
<sequence>MISYECHKASEDQILDPRSSAKVISRNKNLGVEEYKFMLKTMVSSGIGEGTYGPKSIIDGREESATIVDDISEMDDIIFDTLDKLFAKTGVSPSEINIIVSSTYENSLAIVISTESMGSSWYSGKDKSMMLSNILFRIGGCSMLLTNSRKWKNKALLELTCSVRTHIGSHDEAYYSCFQIEDDLGKKGFRLNKDLPKAGARALNINLRVLVPKVMPFSVILRYYISHYGNKIMGRSIPKGAGPALKIIYHNLKYPAVIVIIWFVKFDWISDESKN</sequence>
<dbReference type="GO" id="GO:0016020">
    <property type="term" value="C:membrane"/>
    <property type="evidence" value="ECO:0007669"/>
    <property type="project" value="InterPro"/>
</dbReference>
<evidence type="ECO:0000256" key="1">
    <source>
        <dbReference type="ARBA" id="ARBA00023315"/>
    </source>
</evidence>
<dbReference type="AlphaFoldDB" id="A0AAD6PKD8"/>
<dbReference type="Pfam" id="PF08392">
    <property type="entry name" value="FAE1_CUT1_RppA"/>
    <property type="match status" value="2"/>
</dbReference>
<dbReference type="EMBL" id="JAPFFJ010000002">
    <property type="protein sequence ID" value="KAJ6433542.1"/>
    <property type="molecule type" value="Genomic_DNA"/>
</dbReference>
<comment type="catalytic activity">
    <reaction evidence="2">
        <text>a very-long-chain acyl-CoA + malonyl-CoA + H(+) = a very-long-chain 3-oxoacyl-CoA + CO2 + CoA</text>
        <dbReference type="Rhea" id="RHEA:32727"/>
        <dbReference type="ChEBI" id="CHEBI:15378"/>
        <dbReference type="ChEBI" id="CHEBI:16526"/>
        <dbReference type="ChEBI" id="CHEBI:57287"/>
        <dbReference type="ChEBI" id="CHEBI:57384"/>
        <dbReference type="ChEBI" id="CHEBI:90725"/>
        <dbReference type="ChEBI" id="CHEBI:90736"/>
        <dbReference type="EC" id="2.3.1.199"/>
    </reaction>
</comment>
<organism evidence="4 5">
    <name type="scientific">Salix udensis</name>
    <dbReference type="NCBI Taxonomy" id="889485"/>
    <lineage>
        <taxon>Eukaryota</taxon>
        <taxon>Viridiplantae</taxon>
        <taxon>Streptophyta</taxon>
        <taxon>Embryophyta</taxon>
        <taxon>Tracheophyta</taxon>
        <taxon>Spermatophyta</taxon>
        <taxon>Magnoliopsida</taxon>
        <taxon>eudicotyledons</taxon>
        <taxon>Gunneridae</taxon>
        <taxon>Pentapetalae</taxon>
        <taxon>rosids</taxon>
        <taxon>fabids</taxon>
        <taxon>Malpighiales</taxon>
        <taxon>Salicaceae</taxon>
        <taxon>Saliceae</taxon>
        <taxon>Salix</taxon>
    </lineage>
</organism>
<keyword evidence="1" id="KW-0012">Acyltransferase</keyword>
<evidence type="ECO:0000313" key="4">
    <source>
        <dbReference type="EMBL" id="KAJ6433542.1"/>
    </source>
</evidence>
<keyword evidence="1" id="KW-0808">Transferase</keyword>
<dbReference type="Proteomes" id="UP001162972">
    <property type="component" value="Chromosome 13"/>
</dbReference>
<gene>
    <name evidence="4" type="ORF">OIU84_017268</name>
</gene>
<reference evidence="4 5" key="1">
    <citation type="journal article" date="2023" name="Int. J. Mol. Sci.">
        <title>De Novo Assembly and Annotation of 11 Diverse Shrub Willow (Salix) Genomes Reveals Novel Gene Organization in Sex-Linked Regions.</title>
        <authorList>
            <person name="Hyden B."/>
            <person name="Feng K."/>
            <person name="Yates T.B."/>
            <person name="Jawdy S."/>
            <person name="Cereghino C."/>
            <person name="Smart L.B."/>
            <person name="Muchero W."/>
        </authorList>
    </citation>
    <scope>NUCLEOTIDE SEQUENCE [LARGE SCALE GENOMIC DNA]</scope>
    <source>
        <tissue evidence="4">Shoot tip</tissue>
    </source>
</reference>
<feature type="domain" description="FAE" evidence="3">
    <location>
        <begin position="103"/>
        <end position="226"/>
    </location>
</feature>
<evidence type="ECO:0000313" key="5">
    <source>
        <dbReference type="Proteomes" id="UP001162972"/>
    </source>
</evidence>
<accession>A0AAD6PKD8</accession>
<dbReference type="PANTHER" id="PTHR31561">
    <property type="entry name" value="3-KETOACYL-COA SYNTHASE"/>
    <property type="match status" value="1"/>
</dbReference>
<name>A0AAD6PKD8_9ROSI</name>
<keyword evidence="5" id="KW-1185">Reference proteome</keyword>
<evidence type="ECO:0000259" key="3">
    <source>
        <dbReference type="Pfam" id="PF08392"/>
    </source>
</evidence>
<evidence type="ECO:0000256" key="2">
    <source>
        <dbReference type="ARBA" id="ARBA00047375"/>
    </source>
</evidence>
<dbReference type="SUPFAM" id="SSF53901">
    <property type="entry name" value="Thiolase-like"/>
    <property type="match status" value="1"/>
</dbReference>